<dbReference type="AlphaFoldDB" id="A0A1J7I693"/>
<evidence type="ECO:0000256" key="2">
    <source>
        <dbReference type="SAM" id="MobiDB-lite"/>
    </source>
</evidence>
<keyword evidence="1" id="KW-0175">Coiled coil</keyword>
<keyword evidence="5" id="KW-1185">Reference proteome</keyword>
<dbReference type="OrthoDB" id="2270193at2759"/>
<feature type="region of interest" description="Disordered" evidence="2">
    <location>
        <begin position="280"/>
        <end position="370"/>
    </location>
</feature>
<evidence type="ECO:0000259" key="3">
    <source>
        <dbReference type="Pfam" id="PF25540"/>
    </source>
</evidence>
<dbReference type="Pfam" id="PF25540">
    <property type="entry name" value="DUF7923"/>
    <property type="match status" value="1"/>
</dbReference>
<feature type="compositionally biased region" description="Polar residues" evidence="2">
    <location>
        <begin position="335"/>
        <end position="349"/>
    </location>
</feature>
<dbReference type="STRING" id="1408157.A0A1J7I693"/>
<evidence type="ECO:0000313" key="5">
    <source>
        <dbReference type="Proteomes" id="UP000182658"/>
    </source>
</evidence>
<organism evidence="4 5">
    <name type="scientific">Coniochaeta ligniaria NRRL 30616</name>
    <dbReference type="NCBI Taxonomy" id="1408157"/>
    <lineage>
        <taxon>Eukaryota</taxon>
        <taxon>Fungi</taxon>
        <taxon>Dikarya</taxon>
        <taxon>Ascomycota</taxon>
        <taxon>Pezizomycotina</taxon>
        <taxon>Sordariomycetes</taxon>
        <taxon>Sordariomycetidae</taxon>
        <taxon>Coniochaetales</taxon>
        <taxon>Coniochaetaceae</taxon>
        <taxon>Coniochaeta</taxon>
    </lineage>
</organism>
<protein>
    <recommendedName>
        <fullName evidence="3">DUF7923 domain-containing protein</fullName>
    </recommendedName>
</protein>
<proteinExistence type="predicted"/>
<dbReference type="InterPro" id="IPR057683">
    <property type="entry name" value="DUF7923"/>
</dbReference>
<dbReference type="InParanoid" id="A0A1J7I693"/>
<accession>A0A1J7I693</accession>
<evidence type="ECO:0000256" key="1">
    <source>
        <dbReference type="SAM" id="Coils"/>
    </source>
</evidence>
<feature type="domain" description="DUF7923" evidence="3">
    <location>
        <begin position="101"/>
        <end position="251"/>
    </location>
</feature>
<name>A0A1J7I693_9PEZI</name>
<feature type="coiled-coil region" evidence="1">
    <location>
        <begin position="30"/>
        <end position="64"/>
    </location>
</feature>
<dbReference type="PANTHER" id="PTHR37543">
    <property type="entry name" value="CCCH ZINC FINGER DNA BINDING PROTEIN (AFU_ORTHOLOGUE AFUA_5G12760)"/>
    <property type="match status" value="1"/>
</dbReference>
<gene>
    <name evidence="4" type="ORF">CONLIGDRAFT_694302</name>
</gene>
<dbReference type="EMBL" id="KV875109">
    <property type="protein sequence ID" value="OIW22965.1"/>
    <property type="molecule type" value="Genomic_DNA"/>
</dbReference>
<evidence type="ECO:0000313" key="4">
    <source>
        <dbReference type="EMBL" id="OIW22965.1"/>
    </source>
</evidence>
<sequence length="530" mass="57547">MADDPKPPVDRLKHLWGQVKTHEDQMQSCVTDIIARNETLERKLAEAESELMDKRDAIRTLRLDLHRIRHDAPEVTTRTSDSDQELYSAPARQFDSDFIFQFKRHLISQSQPGGSNAATMLRDAVQEEVKGTLPTSSNPMSLLIRIFGNTSNKSMSKIYPDDPPRFQEFVRGFNTSVDECYYVDMGVNGSERVRVTFRDFLAYNRCKKIFFGFPHNEEYSELLDGVAQDKTGKVTLISGRPWYGPFSTLSTVVNKLGSVPVKALFDTVLPHSIVSRKRKAVYDLPQPTGPPQPTGVLQPTGPPQPAGFLQPTGPPQPAGFLQPTGPPQPAGFLQPTGSPQPAGFLQSTGPPQPPGFLQSAGPPQTADHLRPSMLVQPFGTPTLGITQPSVLAPQGMFNGSAPAPGSGIFGSLTQPKASALTTPQGSAQVTPFKNPVHSIFPPKTYDELVTGGYCVTYHILGRCAFAFGAFGKCDAIHGLRLDPAGIEKVASEARQIQCMKGVMCNLKDCIYGHPHLEGGDSKAGIKPSGT</sequence>
<reference evidence="4 5" key="1">
    <citation type="submission" date="2016-10" db="EMBL/GenBank/DDBJ databases">
        <title>Draft genome sequence of Coniochaeta ligniaria NRRL30616, a lignocellulolytic fungus for bioabatement of inhibitors in plant biomass hydrolysates.</title>
        <authorList>
            <consortium name="DOE Joint Genome Institute"/>
            <person name="Jimenez D.J."/>
            <person name="Hector R.E."/>
            <person name="Riley R."/>
            <person name="Sun H."/>
            <person name="Grigoriev I.V."/>
            <person name="Van Elsas J.D."/>
            <person name="Nichols N.N."/>
        </authorList>
    </citation>
    <scope>NUCLEOTIDE SEQUENCE [LARGE SCALE GENOMIC DNA]</scope>
    <source>
        <strain evidence="4 5">NRRL 30616</strain>
    </source>
</reference>
<dbReference type="Proteomes" id="UP000182658">
    <property type="component" value="Unassembled WGS sequence"/>
</dbReference>
<dbReference type="PANTHER" id="PTHR37543:SF1">
    <property type="entry name" value="CCCH ZINC FINGER DNA BINDING PROTEIN (AFU_ORTHOLOGUE AFUA_5G12760)"/>
    <property type="match status" value="1"/>
</dbReference>